<evidence type="ECO:0000313" key="3">
    <source>
        <dbReference type="EMBL" id="RFU73781.1"/>
    </source>
</evidence>
<name>A0A395ND35_TRIAR</name>
<organism evidence="3 4">
    <name type="scientific">Trichoderma arundinaceum</name>
    <dbReference type="NCBI Taxonomy" id="490622"/>
    <lineage>
        <taxon>Eukaryota</taxon>
        <taxon>Fungi</taxon>
        <taxon>Dikarya</taxon>
        <taxon>Ascomycota</taxon>
        <taxon>Pezizomycotina</taxon>
        <taxon>Sordariomycetes</taxon>
        <taxon>Hypocreomycetidae</taxon>
        <taxon>Hypocreales</taxon>
        <taxon>Hypocreaceae</taxon>
        <taxon>Trichoderma</taxon>
    </lineage>
</organism>
<dbReference type="EMBL" id="PXOA01000604">
    <property type="protein sequence ID" value="RFU73781.1"/>
    <property type="molecule type" value="Genomic_DNA"/>
</dbReference>
<evidence type="ECO:0000313" key="4">
    <source>
        <dbReference type="Proteomes" id="UP000266272"/>
    </source>
</evidence>
<dbReference type="STRING" id="490622.A0A395ND35"/>
<dbReference type="Proteomes" id="UP000266272">
    <property type="component" value="Unassembled WGS sequence"/>
</dbReference>
<protein>
    <recommendedName>
        <fullName evidence="2">Xylanolytic transcriptional activator regulatory domain-containing protein</fullName>
    </recommendedName>
</protein>
<dbReference type="PANTHER" id="PTHR43374">
    <property type="entry name" value="FLAVIN PRENYLTRANSFERASE"/>
    <property type="match status" value="1"/>
</dbReference>
<dbReference type="GO" id="GO:0016831">
    <property type="term" value="F:carboxy-lyase activity"/>
    <property type="evidence" value="ECO:0007669"/>
    <property type="project" value="TreeGrafter"/>
</dbReference>
<gene>
    <name evidence="3" type="ORF">TARUN_8465</name>
</gene>
<dbReference type="CDD" id="cd12148">
    <property type="entry name" value="fungal_TF_MHR"/>
    <property type="match status" value="1"/>
</dbReference>
<accession>A0A395ND35</accession>
<dbReference type="GO" id="GO:0003677">
    <property type="term" value="F:DNA binding"/>
    <property type="evidence" value="ECO:0007669"/>
    <property type="project" value="InterPro"/>
</dbReference>
<dbReference type="InterPro" id="IPR007219">
    <property type="entry name" value="XnlR_reg_dom"/>
</dbReference>
<dbReference type="AlphaFoldDB" id="A0A395ND35"/>
<keyword evidence="4" id="KW-1185">Reference proteome</keyword>
<dbReference type="GO" id="GO:0006351">
    <property type="term" value="P:DNA-templated transcription"/>
    <property type="evidence" value="ECO:0007669"/>
    <property type="project" value="InterPro"/>
</dbReference>
<keyword evidence="1" id="KW-0539">Nucleus</keyword>
<dbReference type="Pfam" id="PF04082">
    <property type="entry name" value="Fungal_trans"/>
    <property type="match status" value="1"/>
</dbReference>
<evidence type="ECO:0000256" key="1">
    <source>
        <dbReference type="ARBA" id="ARBA00023242"/>
    </source>
</evidence>
<dbReference type="InterPro" id="IPR004507">
    <property type="entry name" value="UbiX-like"/>
</dbReference>
<feature type="domain" description="Xylanolytic transcriptional activator regulatory" evidence="2">
    <location>
        <begin position="126"/>
        <end position="169"/>
    </location>
</feature>
<proteinExistence type="predicted"/>
<dbReference type="OrthoDB" id="1747771at2759"/>
<sequence length="465" mass="51773">MLHGSADSPAVEMRRKAGPVLGLHNTLEFYPFMKLKTLQEKWAALLKIIPQKQEVLRYFPSHGAAIYPLHPALMDPDDLESAFCEYLSALEAGELRSPDEGYLADPAVRSVQRAFDALRLANYVLHPSLDVVQTLLIIGNVLQDVGQSDGAWVMLGTTIRLAQALGLHTQKPLGFSEMMCGIVSACTGLLELEQPNCEASMKLLAELDGYQSRAVSYLQSRDNCTNIQQRYENLTIQIQLCFAISALCRPALTRSAITENEAIEARQIVKSRAKESLMSTAKAFIEFQALSIIPIRTWSLIHAVLSATILLCMWEETRCDQESRDVLQRVMEIFSRAAQADDETGMMVDPSGNNHWLSMNHTRALVALQNAIYKATPLDARAPSSPERQQVTEALQQQTYSLPRVHDANSLDPVMESMMSYDFTAMLGDGIPMDGYMYPWETSGLSPLVYLDSIMKAPYEAGNKF</sequence>
<dbReference type="GO" id="GO:0008270">
    <property type="term" value="F:zinc ion binding"/>
    <property type="evidence" value="ECO:0007669"/>
    <property type="project" value="InterPro"/>
</dbReference>
<comment type="caution">
    <text evidence="3">The sequence shown here is derived from an EMBL/GenBank/DDBJ whole genome shotgun (WGS) entry which is preliminary data.</text>
</comment>
<dbReference type="PANTHER" id="PTHR43374:SF1">
    <property type="entry name" value="FLAVIN PRENYLTRANSFERASE PAD1, MITOCHONDRIAL"/>
    <property type="match status" value="1"/>
</dbReference>
<reference evidence="3 4" key="1">
    <citation type="journal article" date="2018" name="PLoS Pathog.">
        <title>Evolution of structural diversity of trichothecenes, a family of toxins produced by plant pathogenic and entomopathogenic fungi.</title>
        <authorList>
            <person name="Proctor R.H."/>
            <person name="McCormick S.P."/>
            <person name="Kim H.S."/>
            <person name="Cardoza R.E."/>
            <person name="Stanley A.M."/>
            <person name="Lindo L."/>
            <person name="Kelly A."/>
            <person name="Brown D.W."/>
            <person name="Lee T."/>
            <person name="Vaughan M.M."/>
            <person name="Alexander N.J."/>
            <person name="Busman M."/>
            <person name="Gutierrez S."/>
        </authorList>
    </citation>
    <scope>NUCLEOTIDE SEQUENCE [LARGE SCALE GENOMIC DNA]</scope>
    <source>
        <strain evidence="3 4">IBT 40837</strain>
    </source>
</reference>
<evidence type="ECO:0000259" key="2">
    <source>
        <dbReference type="Pfam" id="PF04082"/>
    </source>
</evidence>